<dbReference type="GO" id="GO:0006950">
    <property type="term" value="P:response to stress"/>
    <property type="evidence" value="ECO:0007669"/>
    <property type="project" value="UniProtKB-ARBA"/>
</dbReference>
<proteinExistence type="inferred from homology"/>
<dbReference type="GO" id="GO:0015035">
    <property type="term" value="F:protein-disulfide reductase activity"/>
    <property type="evidence" value="ECO:0007669"/>
    <property type="project" value="UniProtKB-UniRule"/>
</dbReference>
<evidence type="ECO:0000313" key="8">
    <source>
        <dbReference type="EMBL" id="MBB5753640.1"/>
    </source>
</evidence>
<dbReference type="Pfam" id="PF14561">
    <property type="entry name" value="TPR_20"/>
    <property type="match status" value="1"/>
</dbReference>
<dbReference type="EMBL" id="JACHOO010000005">
    <property type="protein sequence ID" value="MBB5753640.1"/>
    <property type="molecule type" value="Genomic_DNA"/>
</dbReference>
<reference evidence="8 9" key="1">
    <citation type="submission" date="2020-08" db="EMBL/GenBank/DDBJ databases">
        <title>Genomic Encyclopedia of Type Strains, Phase IV (KMG-IV): sequencing the most valuable type-strain genomes for metagenomic binning, comparative biology and taxonomic classification.</title>
        <authorList>
            <person name="Goeker M."/>
        </authorList>
    </citation>
    <scope>NUCLEOTIDE SEQUENCE [LARGE SCALE GENOMIC DNA]</scope>
    <source>
        <strain evidence="8 9">DSM 16268</strain>
    </source>
</reference>
<organism evidence="8 9">
    <name type="scientific">Prosthecomicrobium pneumaticum</name>
    <dbReference type="NCBI Taxonomy" id="81895"/>
    <lineage>
        <taxon>Bacteria</taxon>
        <taxon>Pseudomonadati</taxon>
        <taxon>Pseudomonadota</taxon>
        <taxon>Alphaproteobacteria</taxon>
        <taxon>Hyphomicrobiales</taxon>
        <taxon>Kaistiaceae</taxon>
        <taxon>Prosthecomicrobium</taxon>
    </lineage>
</organism>
<evidence type="ECO:0000256" key="6">
    <source>
        <dbReference type="NCBIfam" id="TIGR01068"/>
    </source>
</evidence>
<dbReference type="InterPro" id="IPR017937">
    <property type="entry name" value="Thioredoxin_CS"/>
</dbReference>
<evidence type="ECO:0000256" key="1">
    <source>
        <dbReference type="ARBA" id="ARBA00008987"/>
    </source>
</evidence>
<keyword evidence="9" id="KW-1185">Reference proteome</keyword>
<dbReference type="Pfam" id="PF00085">
    <property type="entry name" value="Thioredoxin"/>
    <property type="match status" value="1"/>
</dbReference>
<dbReference type="PANTHER" id="PTHR45663:SF11">
    <property type="entry name" value="GEO12009P1"/>
    <property type="match status" value="1"/>
</dbReference>
<keyword evidence="3" id="KW-0249">Electron transport</keyword>
<dbReference type="PROSITE" id="PS00194">
    <property type="entry name" value="THIOREDOXIN_1"/>
    <property type="match status" value="1"/>
</dbReference>
<evidence type="ECO:0000256" key="2">
    <source>
        <dbReference type="ARBA" id="ARBA00022448"/>
    </source>
</evidence>
<dbReference type="PANTHER" id="PTHR45663">
    <property type="entry name" value="GEO12009P1"/>
    <property type="match status" value="1"/>
</dbReference>
<dbReference type="NCBIfam" id="TIGR01068">
    <property type="entry name" value="thioredoxin"/>
    <property type="match status" value="1"/>
</dbReference>
<dbReference type="InterPro" id="IPR013766">
    <property type="entry name" value="Thioredoxin_domain"/>
</dbReference>
<evidence type="ECO:0000256" key="3">
    <source>
        <dbReference type="ARBA" id="ARBA00022982"/>
    </source>
</evidence>
<dbReference type="Gene3D" id="1.25.40.10">
    <property type="entry name" value="Tetratricopeptide repeat domain"/>
    <property type="match status" value="2"/>
</dbReference>
<dbReference type="Gene3D" id="3.40.30.10">
    <property type="entry name" value="Glutaredoxin"/>
    <property type="match status" value="1"/>
</dbReference>
<dbReference type="Proteomes" id="UP000523821">
    <property type="component" value="Unassembled WGS sequence"/>
</dbReference>
<keyword evidence="4" id="KW-1015">Disulfide bond</keyword>
<gene>
    <name evidence="8" type="ORF">GGQ63_002710</name>
</gene>
<name>A0A7W9FMW1_9HYPH</name>
<protein>
    <recommendedName>
        <fullName evidence="6">Thioredoxin</fullName>
    </recommendedName>
</protein>
<dbReference type="FunFam" id="3.40.30.10:FF:000001">
    <property type="entry name" value="Thioredoxin"/>
    <property type="match status" value="1"/>
</dbReference>
<feature type="domain" description="Thioredoxin" evidence="7">
    <location>
        <begin position="1"/>
        <end position="127"/>
    </location>
</feature>
<evidence type="ECO:0000313" key="9">
    <source>
        <dbReference type="Proteomes" id="UP000523821"/>
    </source>
</evidence>
<accession>A0A7W9FMW1</accession>
<dbReference type="GO" id="GO:0005829">
    <property type="term" value="C:cytosol"/>
    <property type="evidence" value="ECO:0007669"/>
    <property type="project" value="TreeGrafter"/>
</dbReference>
<dbReference type="InterPro" id="IPR011990">
    <property type="entry name" value="TPR-like_helical_dom_sf"/>
</dbReference>
<dbReference type="PRINTS" id="PR00421">
    <property type="entry name" value="THIOREDOXIN"/>
</dbReference>
<dbReference type="CDD" id="cd02956">
    <property type="entry name" value="ybbN"/>
    <property type="match status" value="1"/>
</dbReference>
<dbReference type="InterPro" id="IPR005746">
    <property type="entry name" value="Thioredoxin"/>
</dbReference>
<dbReference type="AlphaFoldDB" id="A0A7W9FMW1"/>
<dbReference type="PROSITE" id="PS51352">
    <property type="entry name" value="THIOREDOXIN_2"/>
    <property type="match status" value="1"/>
</dbReference>
<dbReference type="RefSeq" id="WP_183856662.1">
    <property type="nucleotide sequence ID" value="NZ_JACHOO010000005.1"/>
</dbReference>
<comment type="similarity">
    <text evidence="1">Belongs to the thioredoxin family.</text>
</comment>
<evidence type="ECO:0000256" key="5">
    <source>
        <dbReference type="ARBA" id="ARBA00023284"/>
    </source>
</evidence>
<dbReference type="SUPFAM" id="SSF48452">
    <property type="entry name" value="TPR-like"/>
    <property type="match status" value="1"/>
</dbReference>
<evidence type="ECO:0000259" key="7">
    <source>
        <dbReference type="PROSITE" id="PS51352"/>
    </source>
</evidence>
<evidence type="ECO:0000256" key="4">
    <source>
        <dbReference type="ARBA" id="ARBA00023157"/>
    </source>
</evidence>
<dbReference type="GO" id="GO:0045454">
    <property type="term" value="P:cell redox homeostasis"/>
    <property type="evidence" value="ECO:0007669"/>
    <property type="project" value="TreeGrafter"/>
</dbReference>
<sequence length="310" mass="33192">MSTPAEFLSAAPATPGGEALVIDVTTASFTRDVLEESRRRPVLVDFWATWCGPCKQLGPVIEKVVKEKRGAVLLAKMDIDKHPQVAGQLGIQSIPAVIAFVDGRPVDGFMGALPESQVRAFIDRIGAAAGPTDEAAAIEEALAEGEALIAEGAAEDAAELYGAILARVPEEIRAIAGLARAHLVLGRLDEARETLALVPAEKENDAAVAAVRAQLALAEQTAGLGEEGELRARIARDPKDHQARFDLALLLNANGDREGATDALLDIFAADRMWEDEKARKQLLQFFEAWGPMDEATRSGRRRLSSLLFA</sequence>
<comment type="caution">
    <text evidence="8">The sequence shown here is derived from an EMBL/GenBank/DDBJ whole genome shotgun (WGS) entry which is preliminary data.</text>
</comment>
<keyword evidence="2" id="KW-0813">Transport</keyword>
<dbReference type="Pfam" id="PF14559">
    <property type="entry name" value="TPR_19"/>
    <property type="match status" value="1"/>
</dbReference>
<keyword evidence="5" id="KW-0676">Redox-active center</keyword>
<dbReference type="InterPro" id="IPR036249">
    <property type="entry name" value="Thioredoxin-like_sf"/>
</dbReference>
<dbReference type="SUPFAM" id="SSF52833">
    <property type="entry name" value="Thioredoxin-like"/>
    <property type="match status" value="1"/>
</dbReference>